<proteinExistence type="inferred from homology"/>
<sequence length="420" mass="47014">MQQAENKDTSPASYRSHQRRTSSRDSERSHALPFWMGSEMPWTNSTEAQWETERRCEDLYLEHDVSTDPLESSIALKRKALKKFMLRGFDSLPSSYLTLDSSHPWLCFWILNGLRVLGEDIPVETAQKTISIIRACQTSTGGFGGGPAQAPHLAGTYAACMALCCVGTEEALSVIDRVGLKSFLFQMRQPSGAFTMCEDGEEDTRAVYCAVAVATLLDIPLSPLFDLAPDWLSDCQTYEGGFGAIPGAEAHGGYTYCSFTALYLLNKPTQCRLDDLCRWLSFRQMRYEGGFQGRTNKLVDSCYTFWQGAVFPLLQQVLKDRPDYTTVPMDSSLFDHTILQQYVLVCCQNVDGGISDKPGKGSDYYHTCYALAGLSIAQHNLFGDNDEIWGPATNRLEEMHPAFNLTIDCFFNARSFFIEN</sequence>
<reference evidence="13" key="1">
    <citation type="submission" date="2017-01" db="EMBL/GenBank/DDBJ databases">
        <title>Comparative genomics of anhydrobiosis in the tardigrade Hypsibius dujardini.</title>
        <authorList>
            <person name="Yoshida Y."/>
            <person name="Koutsovoulos G."/>
            <person name="Laetsch D."/>
            <person name="Stevens L."/>
            <person name="Kumar S."/>
            <person name="Horikawa D."/>
            <person name="Ishino K."/>
            <person name="Komine S."/>
            <person name="Tomita M."/>
            <person name="Blaxter M."/>
            <person name="Arakawa K."/>
        </authorList>
    </citation>
    <scope>NUCLEOTIDE SEQUENCE [LARGE SCALE GENOMIC DNA]</scope>
    <source>
        <strain evidence="13">Z151</strain>
    </source>
</reference>
<evidence type="ECO:0000256" key="4">
    <source>
        <dbReference type="ARBA" id="ARBA00022602"/>
    </source>
</evidence>
<evidence type="ECO:0000313" key="12">
    <source>
        <dbReference type="EMBL" id="OQV23888.1"/>
    </source>
</evidence>
<evidence type="ECO:0000256" key="9">
    <source>
        <dbReference type="RuleBase" id="RU365056"/>
    </source>
</evidence>
<evidence type="ECO:0000313" key="13">
    <source>
        <dbReference type="Proteomes" id="UP000192578"/>
    </source>
</evidence>
<gene>
    <name evidence="12" type="ORF">BV898_02237</name>
</gene>
<protein>
    <recommendedName>
        <fullName evidence="3 9">Protein farnesyltransferase subunit beta</fullName>
        <shortName evidence="9">FTase-beta</shortName>
        <ecNumber evidence="2 9">2.5.1.58</ecNumber>
    </recommendedName>
</protein>
<keyword evidence="13" id="KW-1185">Reference proteome</keyword>
<dbReference type="InterPro" id="IPR026872">
    <property type="entry name" value="FTB"/>
</dbReference>
<evidence type="ECO:0000256" key="3">
    <source>
        <dbReference type="ARBA" id="ARBA00015798"/>
    </source>
</evidence>
<dbReference type="EC" id="2.5.1.58" evidence="2 9"/>
<evidence type="ECO:0000256" key="7">
    <source>
        <dbReference type="ARBA" id="ARBA00022737"/>
    </source>
</evidence>
<keyword evidence="8 9" id="KW-0862">Zinc</keyword>
<evidence type="ECO:0000256" key="2">
    <source>
        <dbReference type="ARBA" id="ARBA00012702"/>
    </source>
</evidence>
<dbReference type="InterPro" id="IPR008930">
    <property type="entry name" value="Terpenoid_cyclase/PrenylTrfase"/>
</dbReference>
<comment type="similarity">
    <text evidence="1 9">Belongs to the protein prenyltransferase subunit beta family.</text>
</comment>
<accession>A0A1W0X918</accession>
<dbReference type="Proteomes" id="UP000192578">
    <property type="component" value="Unassembled WGS sequence"/>
</dbReference>
<keyword evidence="4 9" id="KW-0637">Prenyltransferase</keyword>
<comment type="function">
    <text evidence="9">Catalyzes the transfer of a farnesyl moiety from farnesyl diphosphate to a cysteine at the fourth position from the C-terminus of several proteins. The beta subunit is responsible for peptide-binding.</text>
</comment>
<organism evidence="12 13">
    <name type="scientific">Hypsibius exemplaris</name>
    <name type="common">Freshwater tardigrade</name>
    <dbReference type="NCBI Taxonomy" id="2072580"/>
    <lineage>
        <taxon>Eukaryota</taxon>
        <taxon>Metazoa</taxon>
        <taxon>Ecdysozoa</taxon>
        <taxon>Tardigrada</taxon>
        <taxon>Eutardigrada</taxon>
        <taxon>Parachela</taxon>
        <taxon>Hypsibioidea</taxon>
        <taxon>Hypsibiidae</taxon>
        <taxon>Hypsibius</taxon>
    </lineage>
</organism>
<comment type="catalytic activity">
    <reaction evidence="9">
        <text>L-cysteinyl-[protein] + (2E,6E)-farnesyl diphosphate = S-(2E,6E)-farnesyl-L-cysteinyl-[protein] + diphosphate</text>
        <dbReference type="Rhea" id="RHEA:13345"/>
        <dbReference type="Rhea" id="RHEA-COMP:10131"/>
        <dbReference type="Rhea" id="RHEA-COMP:11535"/>
        <dbReference type="ChEBI" id="CHEBI:29950"/>
        <dbReference type="ChEBI" id="CHEBI:33019"/>
        <dbReference type="ChEBI" id="CHEBI:86019"/>
        <dbReference type="ChEBI" id="CHEBI:175763"/>
    </reaction>
</comment>
<dbReference type="PANTHER" id="PTHR11774:SF6">
    <property type="entry name" value="PROTEIN FARNESYLTRANSFERASE SUBUNIT BETA"/>
    <property type="match status" value="1"/>
</dbReference>
<dbReference type="GO" id="GO:0008270">
    <property type="term" value="F:zinc ion binding"/>
    <property type="evidence" value="ECO:0007669"/>
    <property type="project" value="UniProtKB-UniRule"/>
</dbReference>
<evidence type="ECO:0000256" key="8">
    <source>
        <dbReference type="ARBA" id="ARBA00022833"/>
    </source>
</evidence>
<keyword evidence="5 9" id="KW-0808">Transferase</keyword>
<dbReference type="OrthoDB" id="10261146at2759"/>
<dbReference type="AlphaFoldDB" id="A0A1W0X918"/>
<evidence type="ECO:0000256" key="6">
    <source>
        <dbReference type="ARBA" id="ARBA00022723"/>
    </source>
</evidence>
<evidence type="ECO:0000256" key="1">
    <source>
        <dbReference type="ARBA" id="ARBA00010497"/>
    </source>
</evidence>
<keyword evidence="7" id="KW-0677">Repeat</keyword>
<feature type="domain" description="Prenyltransferase alpha-alpha toroid" evidence="11">
    <location>
        <begin position="76"/>
        <end position="405"/>
    </location>
</feature>
<dbReference type="GO" id="GO:0005965">
    <property type="term" value="C:protein farnesyltransferase complex"/>
    <property type="evidence" value="ECO:0007669"/>
    <property type="project" value="UniProtKB-UniRule"/>
</dbReference>
<name>A0A1W0X918_HYPEX</name>
<evidence type="ECO:0000256" key="5">
    <source>
        <dbReference type="ARBA" id="ARBA00022679"/>
    </source>
</evidence>
<dbReference type="GO" id="GO:0004660">
    <property type="term" value="F:protein farnesyltransferase activity"/>
    <property type="evidence" value="ECO:0007669"/>
    <property type="project" value="UniProtKB-UniRule"/>
</dbReference>
<evidence type="ECO:0000256" key="10">
    <source>
        <dbReference type="SAM" id="MobiDB-lite"/>
    </source>
</evidence>
<dbReference type="InterPro" id="IPR001330">
    <property type="entry name" value="Prenyltrans"/>
</dbReference>
<comment type="subunit">
    <text evidence="9">Heterodimer of an alpha and a beta subunit.</text>
</comment>
<dbReference type="Gene3D" id="1.50.10.20">
    <property type="match status" value="1"/>
</dbReference>
<evidence type="ECO:0000259" key="11">
    <source>
        <dbReference type="Pfam" id="PF00432"/>
    </source>
</evidence>
<comment type="caution">
    <text evidence="12">The sequence shown here is derived from an EMBL/GenBank/DDBJ whole genome shotgun (WGS) entry which is preliminary data.</text>
</comment>
<dbReference type="SUPFAM" id="SSF48239">
    <property type="entry name" value="Terpenoid cyclases/Protein prenyltransferases"/>
    <property type="match status" value="1"/>
</dbReference>
<feature type="region of interest" description="Disordered" evidence="10">
    <location>
        <begin position="1"/>
        <end position="29"/>
    </location>
</feature>
<dbReference type="InterPro" id="IPR045089">
    <property type="entry name" value="PGGT1B-like"/>
</dbReference>
<dbReference type="CDD" id="cd02893">
    <property type="entry name" value="FTase"/>
    <property type="match status" value="1"/>
</dbReference>
<dbReference type="GO" id="GO:0097354">
    <property type="term" value="P:prenylation"/>
    <property type="evidence" value="ECO:0007669"/>
    <property type="project" value="UniProtKB-UniRule"/>
</dbReference>
<dbReference type="EMBL" id="MTYJ01000009">
    <property type="protein sequence ID" value="OQV23888.1"/>
    <property type="molecule type" value="Genomic_DNA"/>
</dbReference>
<dbReference type="Pfam" id="PF00432">
    <property type="entry name" value="Prenyltrans"/>
    <property type="match status" value="1"/>
</dbReference>
<dbReference type="PANTHER" id="PTHR11774">
    <property type="entry name" value="GERANYLGERANYL TRANSFERASE TYPE BETA SUBUNIT"/>
    <property type="match status" value="1"/>
</dbReference>
<keyword evidence="6 9" id="KW-0479">Metal-binding</keyword>
<comment type="cofactor">
    <cofactor evidence="9">
        <name>Zn(2+)</name>
        <dbReference type="ChEBI" id="CHEBI:29105"/>
    </cofactor>
    <text evidence="9">Binds 1 zinc ion per subunit.</text>
</comment>